<evidence type="ECO:0000313" key="2">
    <source>
        <dbReference type="EMBL" id="PXF31278.1"/>
    </source>
</evidence>
<proteinExistence type="predicted"/>
<sequence length="412" mass="47254">MSDTAAPSPYQRTWFNGRLNLEQQKKRARELLRAYHQDQAPAVQRFQQHHPRYDHGFYPQLADAQWVIARENGFASWARMKTHIEQLAHQPDTAPDGRHTLHLRCGEDIRQSLQLAGFIGDFQQFADPFCQGPLADLPLPEFIHNRARFIASAYELEPADALARLQGEYAVLQRLEDYQQVVLWFEHDSYDQLILAFLLDQLLRLQPKVQLELICVEQVPGVPDFIGLGQLTPELLTWLWHNQRVPLGRAHLQLGRQVWRALCQPDPAALQALAAAETPPILPMQRALQRHLRELPSGFNGLGLTQHLALQAMADYGADTVGRVFAVLMRQLEPLPFLGDLMFWHLLRKLQQSREPLFVLEPGKGDPERGWPSYPIFLTETGVAVLRGKRDFRELFYGERWVGGICIKGQVR</sequence>
<dbReference type="InterPro" id="IPR014973">
    <property type="entry name" value="DUF1835"/>
</dbReference>
<name>A0ABX5M0S0_9GAMM</name>
<dbReference type="Pfam" id="PF08874">
    <property type="entry name" value="DUF1835"/>
    <property type="match status" value="1"/>
</dbReference>
<gene>
    <name evidence="2" type="ORF">WH50_10855</name>
</gene>
<dbReference type="EMBL" id="LAPT01000046">
    <property type="protein sequence ID" value="PXF31278.1"/>
    <property type="molecule type" value="Genomic_DNA"/>
</dbReference>
<organism evidence="2 3">
    <name type="scientific">Pokkaliibacter plantistimulans</name>
    <dbReference type="NCBI Taxonomy" id="1635171"/>
    <lineage>
        <taxon>Bacteria</taxon>
        <taxon>Pseudomonadati</taxon>
        <taxon>Pseudomonadota</taxon>
        <taxon>Gammaproteobacteria</taxon>
        <taxon>Oceanospirillales</taxon>
        <taxon>Balneatrichaceae</taxon>
        <taxon>Pokkaliibacter</taxon>
    </lineage>
</organism>
<feature type="domain" description="DUF1835" evidence="1">
    <location>
        <begin position="102"/>
        <end position="204"/>
    </location>
</feature>
<comment type="caution">
    <text evidence="2">The sequence shown here is derived from an EMBL/GenBank/DDBJ whole genome shotgun (WGS) entry which is preliminary data.</text>
</comment>
<evidence type="ECO:0000259" key="1">
    <source>
        <dbReference type="Pfam" id="PF08874"/>
    </source>
</evidence>
<keyword evidence="3" id="KW-1185">Reference proteome</keyword>
<evidence type="ECO:0000313" key="3">
    <source>
        <dbReference type="Proteomes" id="UP000248090"/>
    </source>
</evidence>
<protein>
    <recommendedName>
        <fullName evidence="1">DUF1835 domain-containing protein</fullName>
    </recommendedName>
</protein>
<dbReference type="Proteomes" id="UP000248090">
    <property type="component" value="Unassembled WGS sequence"/>
</dbReference>
<reference evidence="2 3" key="1">
    <citation type="submission" date="2015-03" db="EMBL/GenBank/DDBJ databases">
        <authorList>
            <person name="Krishnan R."/>
            <person name="Midha S."/>
            <person name="Patil P.B."/>
            <person name="Rameshkumar N."/>
        </authorList>
    </citation>
    <scope>NUCLEOTIDE SEQUENCE [LARGE SCALE GENOMIC DNA]</scope>
    <source>
        <strain evidence="2 3">L1E11</strain>
    </source>
</reference>
<accession>A0ABX5M0S0</accession>